<dbReference type="AlphaFoldDB" id="V4Q0I6"/>
<name>V4Q0I6_9CAUL</name>
<evidence type="ECO:0000256" key="7">
    <source>
        <dbReference type="HAMAP-Rule" id="MF_00201"/>
    </source>
</evidence>
<dbReference type="OrthoDB" id="9804792at2"/>
<dbReference type="GO" id="GO:0006310">
    <property type="term" value="P:DNA recombination"/>
    <property type="evidence" value="ECO:0007669"/>
    <property type="project" value="UniProtKB-UniRule"/>
</dbReference>
<evidence type="ECO:0000313" key="10">
    <source>
        <dbReference type="Proteomes" id="UP000017837"/>
    </source>
</evidence>
<gene>
    <name evidence="7" type="primary">recO</name>
    <name evidence="9" type="ORF">ABENE_06465</name>
</gene>
<keyword evidence="5 7" id="KW-0234">DNA repair</keyword>
<evidence type="ECO:0000256" key="5">
    <source>
        <dbReference type="ARBA" id="ARBA00023204"/>
    </source>
</evidence>
<evidence type="ECO:0000256" key="1">
    <source>
        <dbReference type="ARBA" id="ARBA00007452"/>
    </source>
</evidence>
<dbReference type="eggNOG" id="COG1381">
    <property type="taxonomic scope" value="Bacteria"/>
</dbReference>
<evidence type="ECO:0000256" key="2">
    <source>
        <dbReference type="ARBA" id="ARBA00021310"/>
    </source>
</evidence>
<proteinExistence type="inferred from homology"/>
<feature type="domain" description="DNA replication/recombination mediator RecO N-terminal" evidence="8">
    <location>
        <begin position="1"/>
        <end position="67"/>
    </location>
</feature>
<dbReference type="Pfam" id="PF11967">
    <property type="entry name" value="RecO_N"/>
    <property type="match status" value="1"/>
</dbReference>
<dbReference type="InterPro" id="IPR022572">
    <property type="entry name" value="DNA_rep/recomb_RecO_N"/>
</dbReference>
<dbReference type="PANTHER" id="PTHR33991:SF1">
    <property type="entry name" value="DNA REPAIR PROTEIN RECO"/>
    <property type="match status" value="1"/>
</dbReference>
<reference evidence="9 10" key="1">
    <citation type="journal article" date="2014" name="Nature">
        <title>Sequential evolution of bacterial morphology by co-option of a developmental regulator.</title>
        <authorList>
            <person name="Jiang C."/>
            <person name="Brown P.J."/>
            <person name="Ducret A."/>
            <person name="Brun Y.V."/>
        </authorList>
    </citation>
    <scope>NUCLEOTIDE SEQUENCE [LARGE SCALE GENOMIC DNA]</scope>
    <source>
        <strain evidence="9 10">DSM 16100</strain>
    </source>
</reference>
<dbReference type="GO" id="GO:0006302">
    <property type="term" value="P:double-strand break repair"/>
    <property type="evidence" value="ECO:0007669"/>
    <property type="project" value="TreeGrafter"/>
</dbReference>
<keyword evidence="3 7" id="KW-0227">DNA damage</keyword>
<dbReference type="NCBIfam" id="TIGR00613">
    <property type="entry name" value="reco"/>
    <property type="match status" value="1"/>
</dbReference>
<keyword evidence="4 7" id="KW-0233">DNA recombination</keyword>
<dbReference type="Pfam" id="PF02565">
    <property type="entry name" value="RecO_C"/>
    <property type="match status" value="1"/>
</dbReference>
<dbReference type="GO" id="GO:0043590">
    <property type="term" value="C:bacterial nucleoid"/>
    <property type="evidence" value="ECO:0007669"/>
    <property type="project" value="TreeGrafter"/>
</dbReference>
<keyword evidence="10" id="KW-1185">Reference proteome</keyword>
<dbReference type="InterPro" id="IPR003717">
    <property type="entry name" value="RecO"/>
</dbReference>
<dbReference type="Gene3D" id="2.40.50.140">
    <property type="entry name" value="Nucleic acid-binding proteins"/>
    <property type="match status" value="1"/>
</dbReference>
<comment type="caution">
    <text evidence="9">The sequence shown here is derived from an EMBL/GenBank/DDBJ whole genome shotgun (WGS) entry which is preliminary data.</text>
</comment>
<organism evidence="9 10">
    <name type="scientific">Asticcacaulis benevestitus DSM 16100 = ATCC BAA-896</name>
    <dbReference type="NCBI Taxonomy" id="1121022"/>
    <lineage>
        <taxon>Bacteria</taxon>
        <taxon>Pseudomonadati</taxon>
        <taxon>Pseudomonadota</taxon>
        <taxon>Alphaproteobacteria</taxon>
        <taxon>Caulobacterales</taxon>
        <taxon>Caulobacteraceae</taxon>
        <taxon>Asticcacaulis</taxon>
    </lineage>
</organism>
<dbReference type="InterPro" id="IPR042242">
    <property type="entry name" value="RecO_C"/>
</dbReference>
<accession>V4Q0I6</accession>
<dbReference type="InterPro" id="IPR037278">
    <property type="entry name" value="ARFGAP/RecO"/>
</dbReference>
<sequence length="241" mass="25871">MEFEDEAIVLTARSHGETGAIVHVLTENHGIYAAHIAGGASRRIKPLLQAGSSVVFAYRARHADQLGAATLEASGTSPDLLDEPLGLLGLQCACIMTQKVLPEREAQTGAYHALSGLITLFPFEDIWPAVYVRYEAGLLEALGYGLDLSACAVTGEHDQLVYVSPKSGRAVSRKAGEPYKDKLLGLPGFMLSSQGGLEAGDIARGLALTGFFLERHVFHPHNQPLPDIRMRLKESLINSGL</sequence>
<dbReference type="SUPFAM" id="SSF50249">
    <property type="entry name" value="Nucleic acid-binding proteins"/>
    <property type="match status" value="1"/>
</dbReference>
<dbReference type="STRING" id="1121022.GCA_000376105_00607"/>
<comment type="similarity">
    <text evidence="1 7">Belongs to the RecO family.</text>
</comment>
<evidence type="ECO:0000313" key="9">
    <source>
        <dbReference type="EMBL" id="ESQ93189.1"/>
    </source>
</evidence>
<dbReference type="HAMAP" id="MF_00201">
    <property type="entry name" value="RecO"/>
    <property type="match status" value="1"/>
</dbReference>
<dbReference type="InterPro" id="IPR012340">
    <property type="entry name" value="NA-bd_OB-fold"/>
</dbReference>
<evidence type="ECO:0000256" key="3">
    <source>
        <dbReference type="ARBA" id="ARBA00022763"/>
    </source>
</evidence>
<evidence type="ECO:0000256" key="4">
    <source>
        <dbReference type="ARBA" id="ARBA00023172"/>
    </source>
</evidence>
<evidence type="ECO:0000256" key="6">
    <source>
        <dbReference type="ARBA" id="ARBA00033409"/>
    </source>
</evidence>
<dbReference type="SUPFAM" id="SSF57863">
    <property type="entry name" value="ArfGap/RecO-like zinc finger"/>
    <property type="match status" value="1"/>
</dbReference>
<comment type="function">
    <text evidence="7">Involved in DNA repair and RecF pathway recombination.</text>
</comment>
<evidence type="ECO:0000259" key="8">
    <source>
        <dbReference type="Pfam" id="PF11967"/>
    </source>
</evidence>
<dbReference type="Gene3D" id="1.20.1440.120">
    <property type="entry name" value="Recombination protein O, C-terminal domain"/>
    <property type="match status" value="1"/>
</dbReference>
<dbReference type="PATRIC" id="fig|1121022.4.peg.1289"/>
<protein>
    <recommendedName>
        <fullName evidence="2 7">DNA repair protein RecO</fullName>
    </recommendedName>
    <alternativeName>
        <fullName evidence="6 7">Recombination protein O</fullName>
    </alternativeName>
</protein>
<dbReference type="RefSeq" id="WP_018080277.1">
    <property type="nucleotide sequence ID" value="NZ_AQWM01000001.1"/>
</dbReference>
<dbReference type="EMBL" id="AWGB01000009">
    <property type="protein sequence ID" value="ESQ93189.1"/>
    <property type="molecule type" value="Genomic_DNA"/>
</dbReference>
<dbReference type="PANTHER" id="PTHR33991">
    <property type="entry name" value="DNA REPAIR PROTEIN RECO"/>
    <property type="match status" value="1"/>
</dbReference>
<dbReference type="Proteomes" id="UP000017837">
    <property type="component" value="Unassembled WGS sequence"/>
</dbReference>